<feature type="region of interest" description="Disordered" evidence="1">
    <location>
        <begin position="185"/>
        <end position="226"/>
    </location>
</feature>
<evidence type="ECO:0000313" key="3">
    <source>
        <dbReference type="Proteomes" id="UP001432027"/>
    </source>
</evidence>
<evidence type="ECO:0000313" key="2">
    <source>
        <dbReference type="EMBL" id="GMS78624.1"/>
    </source>
</evidence>
<gene>
    <name evidence="2" type="ORF">PENTCL1PPCAC_799</name>
</gene>
<sequence length="226" mass="25423">GYDLRSALVGNLRGIAENIVRMHADEAPEVKRLIRKLYTLAHAAEWHAAQGIPAYGLRAPLDDLCVAVDRHAFRFITNVDMFQLMHYLRLFIAITIGLVAGDLPPAIAVPHVMVAPPGRPFQQQRALPVAPMPLAVQQARPQPIVRSPRQALQQLQPLPNVLPQQAQTIKKQLQQILVQVKDEEKQLVRPREEEQQLQQALVQPKEEDQQLQQPDMPVSPSTSEQK</sequence>
<dbReference type="AlphaFoldDB" id="A0AAV5SF13"/>
<keyword evidence="3" id="KW-1185">Reference proteome</keyword>
<evidence type="ECO:0000256" key="1">
    <source>
        <dbReference type="SAM" id="MobiDB-lite"/>
    </source>
</evidence>
<feature type="non-terminal residue" evidence="2">
    <location>
        <position position="1"/>
    </location>
</feature>
<reference evidence="2" key="1">
    <citation type="submission" date="2023-10" db="EMBL/GenBank/DDBJ databases">
        <title>Genome assembly of Pristionchus species.</title>
        <authorList>
            <person name="Yoshida K."/>
            <person name="Sommer R.J."/>
        </authorList>
    </citation>
    <scope>NUCLEOTIDE SEQUENCE</scope>
    <source>
        <strain evidence="2">RS0144</strain>
    </source>
</reference>
<dbReference type="Proteomes" id="UP001432027">
    <property type="component" value="Unassembled WGS sequence"/>
</dbReference>
<dbReference type="EMBL" id="BTSX01000001">
    <property type="protein sequence ID" value="GMS78624.1"/>
    <property type="molecule type" value="Genomic_DNA"/>
</dbReference>
<name>A0AAV5SF13_9BILA</name>
<feature type="compositionally biased region" description="Basic and acidic residues" evidence="1">
    <location>
        <begin position="185"/>
        <end position="194"/>
    </location>
</feature>
<accession>A0AAV5SF13</accession>
<comment type="caution">
    <text evidence="2">The sequence shown here is derived from an EMBL/GenBank/DDBJ whole genome shotgun (WGS) entry which is preliminary data.</text>
</comment>
<organism evidence="2 3">
    <name type="scientific">Pristionchus entomophagus</name>
    <dbReference type="NCBI Taxonomy" id="358040"/>
    <lineage>
        <taxon>Eukaryota</taxon>
        <taxon>Metazoa</taxon>
        <taxon>Ecdysozoa</taxon>
        <taxon>Nematoda</taxon>
        <taxon>Chromadorea</taxon>
        <taxon>Rhabditida</taxon>
        <taxon>Rhabditina</taxon>
        <taxon>Diplogasteromorpha</taxon>
        <taxon>Diplogasteroidea</taxon>
        <taxon>Neodiplogasteridae</taxon>
        <taxon>Pristionchus</taxon>
    </lineage>
</organism>
<protein>
    <submittedName>
        <fullName evidence="2">Uncharacterized protein</fullName>
    </submittedName>
</protein>
<proteinExistence type="predicted"/>